<feature type="compositionally biased region" description="Basic and acidic residues" evidence="1">
    <location>
        <begin position="82"/>
        <end position="92"/>
    </location>
</feature>
<accession>A0A8S8ZVI7</accession>
<dbReference type="VEuPathDB" id="FungiDB:SMAC_02052"/>
<name>A0A8S8ZVI7_SORMA</name>
<dbReference type="EMBL" id="NMPR01000045">
    <property type="protein sequence ID" value="KAA8632950.1"/>
    <property type="molecule type" value="Genomic_DNA"/>
</dbReference>
<reference evidence="2 3" key="1">
    <citation type="submission" date="2017-07" db="EMBL/GenBank/DDBJ databases">
        <title>Genome sequence of the Sordaria macrospora wild type strain R19027.</title>
        <authorList>
            <person name="Nowrousian M."/>
            <person name="Teichert I."/>
            <person name="Kueck U."/>
        </authorList>
    </citation>
    <scope>NUCLEOTIDE SEQUENCE [LARGE SCALE GENOMIC DNA]</scope>
    <source>
        <strain evidence="2 3">R19027</strain>
        <tissue evidence="2">Mycelium</tissue>
    </source>
</reference>
<organism evidence="2 3">
    <name type="scientific">Sordaria macrospora</name>
    <dbReference type="NCBI Taxonomy" id="5147"/>
    <lineage>
        <taxon>Eukaryota</taxon>
        <taxon>Fungi</taxon>
        <taxon>Dikarya</taxon>
        <taxon>Ascomycota</taxon>
        <taxon>Pezizomycotina</taxon>
        <taxon>Sordariomycetes</taxon>
        <taxon>Sordariomycetidae</taxon>
        <taxon>Sordariales</taxon>
        <taxon>Sordariaceae</taxon>
        <taxon>Sordaria</taxon>
    </lineage>
</organism>
<proteinExistence type="predicted"/>
<dbReference type="Proteomes" id="UP000433876">
    <property type="component" value="Unassembled WGS sequence"/>
</dbReference>
<feature type="region of interest" description="Disordered" evidence="1">
    <location>
        <begin position="1"/>
        <end position="31"/>
    </location>
</feature>
<sequence>MLISMDGGVGGRVAPAVGGSSSSRRKVTSPSTNVDVNAAIIGLMKSTNVDVNAVIKKMKVTEDQVRKTIKAELMDEVEAETKESYKNKEKAMRTNQRKGILVME</sequence>
<comment type="caution">
    <text evidence="2">The sequence shown here is derived from an EMBL/GenBank/DDBJ whole genome shotgun (WGS) entry which is preliminary data.</text>
</comment>
<evidence type="ECO:0000313" key="3">
    <source>
        <dbReference type="Proteomes" id="UP000433876"/>
    </source>
</evidence>
<feature type="compositionally biased region" description="Low complexity" evidence="1">
    <location>
        <begin position="12"/>
        <end position="31"/>
    </location>
</feature>
<dbReference type="AlphaFoldDB" id="A0A8S8ZVI7"/>
<evidence type="ECO:0000256" key="1">
    <source>
        <dbReference type="SAM" id="MobiDB-lite"/>
    </source>
</evidence>
<evidence type="ECO:0000313" key="2">
    <source>
        <dbReference type="EMBL" id="KAA8632950.1"/>
    </source>
</evidence>
<gene>
    <name evidence="2" type="ORF">SMACR_02052</name>
</gene>
<protein>
    <submittedName>
        <fullName evidence="2">Uncharacterized protein</fullName>
    </submittedName>
</protein>
<feature type="region of interest" description="Disordered" evidence="1">
    <location>
        <begin position="82"/>
        <end position="104"/>
    </location>
</feature>